<evidence type="ECO:0000256" key="2">
    <source>
        <dbReference type="SAM" id="SignalP"/>
    </source>
</evidence>
<evidence type="ECO:0000313" key="4">
    <source>
        <dbReference type="Proteomes" id="UP000005939"/>
    </source>
</evidence>
<feature type="chain" id="PRO_5003488621" description="Secreted protein" evidence="2">
    <location>
        <begin position="29"/>
        <end position="143"/>
    </location>
</feature>
<name>G6F2J7_9PROT</name>
<organism evidence="3 4">
    <name type="scientific">Commensalibacter intestini A911</name>
    <dbReference type="NCBI Taxonomy" id="1088868"/>
    <lineage>
        <taxon>Bacteria</taxon>
        <taxon>Pseudomonadati</taxon>
        <taxon>Pseudomonadota</taxon>
        <taxon>Alphaproteobacteria</taxon>
        <taxon>Acetobacterales</taxon>
        <taxon>Acetobacteraceae</taxon>
    </lineage>
</organism>
<evidence type="ECO:0000256" key="1">
    <source>
        <dbReference type="SAM" id="MobiDB-lite"/>
    </source>
</evidence>
<gene>
    <name evidence="3" type="ORF">CIN_18430</name>
</gene>
<proteinExistence type="predicted"/>
<dbReference type="AlphaFoldDB" id="G6F2J7"/>
<dbReference type="OrthoDB" id="9948009at2"/>
<dbReference type="RefSeq" id="WP_008854833.1">
    <property type="nucleotide sequence ID" value="NZ_AGFR01000010.1"/>
</dbReference>
<dbReference type="Proteomes" id="UP000005939">
    <property type="component" value="Unassembled WGS sequence"/>
</dbReference>
<dbReference type="EMBL" id="AGFR01000010">
    <property type="protein sequence ID" value="EHD13106.1"/>
    <property type="molecule type" value="Genomic_DNA"/>
</dbReference>
<accession>G6F2J7</accession>
<keyword evidence="2" id="KW-0732">Signal</keyword>
<reference evidence="3 4" key="1">
    <citation type="submission" date="2011-10" db="EMBL/GenBank/DDBJ databases">
        <title>Genome Sequence of Commensalibacter intestini A911, isolated from Drosophila gut.</title>
        <authorList>
            <person name="Lee W.-J."/>
            <person name="Kim E.-K."/>
        </authorList>
    </citation>
    <scope>NUCLEOTIDE SEQUENCE [LARGE SCALE GENOMIC DNA]</scope>
    <source>
        <strain evidence="3 4">A911</strain>
    </source>
</reference>
<comment type="caution">
    <text evidence="3">The sequence shown here is derived from an EMBL/GenBank/DDBJ whole genome shotgun (WGS) entry which is preliminary data.</text>
</comment>
<sequence length="143" mass="15778">MFTVKKYLYGFSLGIITIGLSSSQLAFARNHHKRGPPPPVVAPKDTHLNPKQSENDMTPFAQQVNPKQNAIDKSNAPAALIPRRYASSSAKKVNGSEGWVNSKHRKSKYDLGINAPVAQTADPTQNKTRGVFRRAMPVYDPSY</sequence>
<evidence type="ECO:0000313" key="3">
    <source>
        <dbReference type="EMBL" id="EHD13106.1"/>
    </source>
</evidence>
<feature type="signal peptide" evidence="2">
    <location>
        <begin position="1"/>
        <end position="28"/>
    </location>
</feature>
<evidence type="ECO:0008006" key="5">
    <source>
        <dbReference type="Google" id="ProtNLM"/>
    </source>
</evidence>
<feature type="region of interest" description="Disordered" evidence="1">
    <location>
        <begin position="29"/>
        <end position="56"/>
    </location>
</feature>
<protein>
    <recommendedName>
        <fullName evidence="5">Secreted protein</fullName>
    </recommendedName>
</protein>